<accession>A0A1G9A138</accession>
<protein>
    <submittedName>
        <fullName evidence="1">Uncharacterized protein</fullName>
    </submittedName>
</protein>
<sequence>MTIIITFECDTPRGCIIITFHWKQRGGGDPAILFLRSPLTSSFPDRICQGSAGN</sequence>
<dbReference type="EMBL" id="FNFT01000005">
    <property type="protein sequence ID" value="SDK21066.1"/>
    <property type="molecule type" value="Genomic_DNA"/>
</dbReference>
<organism evidence="1 2">
    <name type="scientific">Methanoculleus thermophilus</name>
    <dbReference type="NCBI Taxonomy" id="2200"/>
    <lineage>
        <taxon>Archaea</taxon>
        <taxon>Methanobacteriati</taxon>
        <taxon>Methanobacteriota</taxon>
        <taxon>Stenosarchaea group</taxon>
        <taxon>Methanomicrobia</taxon>
        <taxon>Methanomicrobiales</taxon>
        <taxon>Methanomicrobiaceae</taxon>
        <taxon>Methanoculleus</taxon>
    </lineage>
</organism>
<gene>
    <name evidence="1" type="ORF">SAMN04488571_105122</name>
</gene>
<dbReference type="AlphaFoldDB" id="A0A1G9A138"/>
<dbReference type="Proteomes" id="UP000326500">
    <property type="component" value="Unassembled WGS sequence"/>
</dbReference>
<name>A0A1G9A138_9EURY</name>
<keyword evidence="2" id="KW-1185">Reference proteome</keyword>
<evidence type="ECO:0000313" key="1">
    <source>
        <dbReference type="EMBL" id="SDK21066.1"/>
    </source>
</evidence>
<evidence type="ECO:0000313" key="2">
    <source>
        <dbReference type="Proteomes" id="UP000326500"/>
    </source>
</evidence>
<proteinExistence type="predicted"/>
<reference evidence="1 2" key="1">
    <citation type="submission" date="2016-10" db="EMBL/GenBank/DDBJ databases">
        <authorList>
            <person name="Varghese N."/>
            <person name="Submissions S."/>
        </authorList>
    </citation>
    <scope>NUCLEOTIDE SEQUENCE [LARGE SCALE GENOMIC DNA]</scope>
    <source>
        <strain evidence="1 2">DSM 2373</strain>
    </source>
</reference>